<dbReference type="GeneID" id="111012172"/>
<evidence type="ECO:0000313" key="4">
    <source>
        <dbReference type="RefSeq" id="XP_022141920.1"/>
    </source>
</evidence>
<protein>
    <submittedName>
        <fullName evidence="4">Pollen-specific leucine-rich repeat extensin-like protein 1</fullName>
    </submittedName>
</protein>
<feature type="chain" id="PRO_5026850734" evidence="2">
    <location>
        <begin position="22"/>
        <end position="228"/>
    </location>
</feature>
<name>A0A6J1CJG6_MOMCH</name>
<dbReference type="Proteomes" id="UP000504603">
    <property type="component" value="Unplaced"/>
</dbReference>
<evidence type="ECO:0000256" key="1">
    <source>
        <dbReference type="SAM" id="MobiDB-lite"/>
    </source>
</evidence>
<sequence>MERLCIAVIYISIALASTTLAIPSDAGIYSRRLKLEEHRHRLSRSSTSEPLRKLKLQIQEGSNLKPQLKFLTVEPNAVTVNSPFSLPPFDSLAPTPLPVNSPPFCEDAPPRTPQPPPPSPPPAIPAPGNGIIYSHTPPPPALQPHVPARSLSPPPSSPSTIPMTPLAPLAPYPPDMSSPAPPSGPPSPLHHYGPSPPKHAPGPPSPSHGPSPPVFLPPMVLPPPSGPP</sequence>
<feature type="compositionally biased region" description="Pro residues" evidence="1">
    <location>
        <begin position="110"/>
        <end position="125"/>
    </location>
</feature>
<evidence type="ECO:0000313" key="3">
    <source>
        <dbReference type="Proteomes" id="UP000504603"/>
    </source>
</evidence>
<gene>
    <name evidence="4" type="primary">LOC111012172</name>
</gene>
<evidence type="ECO:0000256" key="2">
    <source>
        <dbReference type="SAM" id="SignalP"/>
    </source>
</evidence>
<organism evidence="3 4">
    <name type="scientific">Momordica charantia</name>
    <name type="common">Bitter gourd</name>
    <name type="synonym">Balsam pear</name>
    <dbReference type="NCBI Taxonomy" id="3673"/>
    <lineage>
        <taxon>Eukaryota</taxon>
        <taxon>Viridiplantae</taxon>
        <taxon>Streptophyta</taxon>
        <taxon>Embryophyta</taxon>
        <taxon>Tracheophyta</taxon>
        <taxon>Spermatophyta</taxon>
        <taxon>Magnoliopsida</taxon>
        <taxon>eudicotyledons</taxon>
        <taxon>Gunneridae</taxon>
        <taxon>Pentapetalae</taxon>
        <taxon>rosids</taxon>
        <taxon>fabids</taxon>
        <taxon>Cucurbitales</taxon>
        <taxon>Cucurbitaceae</taxon>
        <taxon>Momordiceae</taxon>
        <taxon>Momordica</taxon>
    </lineage>
</organism>
<proteinExistence type="predicted"/>
<keyword evidence="3" id="KW-1185">Reference proteome</keyword>
<dbReference type="RefSeq" id="XP_022141920.1">
    <property type="nucleotide sequence ID" value="XM_022286228.1"/>
</dbReference>
<feature type="non-terminal residue" evidence="4">
    <location>
        <position position="228"/>
    </location>
</feature>
<feature type="region of interest" description="Disordered" evidence="1">
    <location>
        <begin position="95"/>
        <end position="228"/>
    </location>
</feature>
<reference evidence="4" key="1">
    <citation type="submission" date="2025-08" db="UniProtKB">
        <authorList>
            <consortium name="RefSeq"/>
        </authorList>
    </citation>
    <scope>IDENTIFICATION</scope>
</reference>
<feature type="signal peptide" evidence="2">
    <location>
        <begin position="1"/>
        <end position="21"/>
    </location>
</feature>
<dbReference type="KEGG" id="mcha:111012172"/>
<dbReference type="AlphaFoldDB" id="A0A6J1CJG6"/>
<feature type="compositionally biased region" description="Pro residues" evidence="1">
    <location>
        <begin position="168"/>
        <end position="228"/>
    </location>
</feature>
<accession>A0A6J1CJG6</accession>
<keyword evidence="2" id="KW-0732">Signal</keyword>